<keyword evidence="6 8" id="KW-0472">Membrane</keyword>
<keyword evidence="5 8" id="KW-1133">Transmembrane helix</keyword>
<dbReference type="PANTHER" id="PTHR38686:SF1">
    <property type="entry name" value="APOLIPOPROTEIN N-ACYLTRANSFERASE"/>
    <property type="match status" value="1"/>
</dbReference>
<evidence type="ECO:0000256" key="1">
    <source>
        <dbReference type="ARBA" id="ARBA00004651"/>
    </source>
</evidence>
<dbReference type="EC" id="2.3.1.269" evidence="8"/>
<comment type="pathway">
    <text evidence="8">Protein modification; lipoprotein biosynthesis (N-acyl transfer).</text>
</comment>
<dbReference type="InterPro" id="IPR036526">
    <property type="entry name" value="C-N_Hydrolase_sf"/>
</dbReference>
<comment type="function">
    <text evidence="8">Catalyzes the phospholipid dependent N-acylation of the N-terminal cysteine of apolipoprotein, the last step in lipoprotein maturation.</text>
</comment>
<feature type="transmembrane region" description="Helical" evidence="8">
    <location>
        <begin position="176"/>
        <end position="200"/>
    </location>
</feature>
<dbReference type="CDD" id="cd07571">
    <property type="entry name" value="ALP_N-acyl_transferase"/>
    <property type="match status" value="1"/>
</dbReference>
<evidence type="ECO:0000256" key="8">
    <source>
        <dbReference type="HAMAP-Rule" id="MF_01148"/>
    </source>
</evidence>
<dbReference type="Pfam" id="PF00795">
    <property type="entry name" value="CN_hydrolase"/>
    <property type="match status" value="1"/>
</dbReference>
<dbReference type="EMBL" id="BSVA01000001">
    <property type="protein sequence ID" value="GMA92686.1"/>
    <property type="molecule type" value="Genomic_DNA"/>
</dbReference>
<evidence type="ECO:0000256" key="3">
    <source>
        <dbReference type="ARBA" id="ARBA00022679"/>
    </source>
</evidence>
<keyword evidence="2 8" id="KW-1003">Cell membrane</keyword>
<feature type="compositionally biased region" description="Low complexity" evidence="9">
    <location>
        <begin position="555"/>
        <end position="568"/>
    </location>
</feature>
<gene>
    <name evidence="8" type="primary">lnt</name>
    <name evidence="11" type="ORF">GCM10025869_32150</name>
</gene>
<feature type="region of interest" description="Disordered" evidence="9">
    <location>
        <begin position="507"/>
        <end position="616"/>
    </location>
</feature>
<organism evidence="11 12">
    <name type="scientific">Homoserinibacter gongjuensis</name>
    <dbReference type="NCBI Taxonomy" id="1162968"/>
    <lineage>
        <taxon>Bacteria</taxon>
        <taxon>Bacillati</taxon>
        <taxon>Actinomycetota</taxon>
        <taxon>Actinomycetes</taxon>
        <taxon>Micrococcales</taxon>
        <taxon>Microbacteriaceae</taxon>
        <taxon>Homoserinibacter</taxon>
    </lineage>
</organism>
<dbReference type="Proteomes" id="UP001157069">
    <property type="component" value="Unassembled WGS sequence"/>
</dbReference>
<dbReference type="Gene3D" id="3.60.110.10">
    <property type="entry name" value="Carbon-nitrogen hydrolase"/>
    <property type="match status" value="1"/>
</dbReference>
<dbReference type="PANTHER" id="PTHR38686">
    <property type="entry name" value="APOLIPOPROTEIN N-ACYLTRANSFERASE"/>
    <property type="match status" value="1"/>
</dbReference>
<feature type="domain" description="CN hydrolase" evidence="10">
    <location>
        <begin position="235"/>
        <end position="485"/>
    </location>
</feature>
<feature type="compositionally biased region" description="Basic residues" evidence="9">
    <location>
        <begin position="600"/>
        <end position="611"/>
    </location>
</feature>
<feature type="transmembrane region" description="Helical" evidence="8">
    <location>
        <begin position="35"/>
        <end position="53"/>
    </location>
</feature>
<keyword evidence="4 8" id="KW-0812">Transmembrane</keyword>
<dbReference type="InterPro" id="IPR045378">
    <property type="entry name" value="LNT_N"/>
</dbReference>
<keyword evidence="3 8" id="KW-0808">Transferase</keyword>
<feature type="compositionally biased region" description="Low complexity" evidence="9">
    <location>
        <begin position="507"/>
        <end position="517"/>
    </location>
</feature>
<feature type="transmembrane region" description="Helical" evidence="8">
    <location>
        <begin position="12"/>
        <end position="29"/>
    </location>
</feature>
<feature type="transmembrane region" description="Helical" evidence="8">
    <location>
        <begin position="207"/>
        <end position="227"/>
    </location>
</feature>
<dbReference type="InterPro" id="IPR003010">
    <property type="entry name" value="C-N_Hydrolase"/>
</dbReference>
<feature type="transmembrane region" description="Helical" evidence="8">
    <location>
        <begin position="60"/>
        <end position="77"/>
    </location>
</feature>
<accession>A0ABQ6JYU7</accession>
<evidence type="ECO:0000256" key="2">
    <source>
        <dbReference type="ARBA" id="ARBA00022475"/>
    </source>
</evidence>
<dbReference type="HAMAP" id="MF_01148">
    <property type="entry name" value="Lnt"/>
    <property type="match status" value="1"/>
</dbReference>
<dbReference type="NCBIfam" id="TIGR00546">
    <property type="entry name" value="lnt"/>
    <property type="match status" value="1"/>
</dbReference>
<reference evidence="12" key="1">
    <citation type="journal article" date="2019" name="Int. J. Syst. Evol. Microbiol.">
        <title>The Global Catalogue of Microorganisms (GCM) 10K type strain sequencing project: providing services to taxonomists for standard genome sequencing and annotation.</title>
        <authorList>
            <consortium name="The Broad Institute Genomics Platform"/>
            <consortium name="The Broad Institute Genome Sequencing Center for Infectious Disease"/>
            <person name="Wu L."/>
            <person name="Ma J."/>
        </authorList>
    </citation>
    <scope>NUCLEOTIDE SEQUENCE [LARGE SCALE GENOMIC DNA]</scope>
    <source>
        <strain evidence="12">NBRC 108755</strain>
    </source>
</reference>
<proteinExistence type="inferred from homology"/>
<dbReference type="PROSITE" id="PS50263">
    <property type="entry name" value="CN_HYDROLASE"/>
    <property type="match status" value="1"/>
</dbReference>
<feature type="transmembrane region" description="Helical" evidence="8">
    <location>
        <begin position="97"/>
        <end position="122"/>
    </location>
</feature>
<dbReference type="InterPro" id="IPR004563">
    <property type="entry name" value="Apolipo_AcylTrfase"/>
</dbReference>
<evidence type="ECO:0000259" key="10">
    <source>
        <dbReference type="PROSITE" id="PS50263"/>
    </source>
</evidence>
<evidence type="ECO:0000256" key="6">
    <source>
        <dbReference type="ARBA" id="ARBA00023136"/>
    </source>
</evidence>
<sequence>MPDLASDRTRPFVPLWGALLLAAAAGPITDAAFPALGWWPLAYLGIAMVLVAAQGRRAGAGFAVGFVFGLVFYLVHIPWMTEFLGPDEAWIVRAVPWFALSFLMALWCGLGTMLISIASRVVPRAVRGPLGRMLAVPVVIAGIWTAREAIASVWPYGGFAWGRISESQSASPIAPLFAWLGVSGVGFVMVLLVAVAVATVRESTTPALLRVMLVTALAALVVAIPAFPIAVHDTLRVGAVQGNGKTGYFDPPENVGDNLFAQYDATRAVYDQDVDLVVWPEGGSDLDPLRVPLAARVFDSVATSADAPFVGWSVTHRGEEYFNTALLWHAGEGAVDFYDKRHPVPFGEYVPDRGFWRQFAPELIDLIQREYTPGTTDAVMDVGSGGRSVRASFAICFDIVDDALMREGVEEGGQFVIAPTNNADFGQTDESVQQLAIARIRAIELGRSVVNISTVGTSAVILPDGTIAAELPRYTATAMVVDVPLSTTTTPAVVIGRGSKEVSRRSLWARSSARPSALVERARRSSSSWRPRRVVHAGTRDAPAGSPRVRRVCDARAACPSGCAAPSSRRPPAPRARRRHRRGGPPGRCEATPRRPAPPPRRRTRPRRSCRRPCGTRLSSGARIRLPLRSACSELRVAFRANCDPPSCGLLCAYGSSARRGRARTT</sequence>
<comment type="subcellular location">
    <subcellularLocation>
        <location evidence="1 8">Cell membrane</location>
        <topology evidence="1 8">Multi-pass membrane protein</topology>
    </subcellularLocation>
</comment>
<evidence type="ECO:0000256" key="7">
    <source>
        <dbReference type="ARBA" id="ARBA00023315"/>
    </source>
</evidence>
<evidence type="ECO:0000313" key="12">
    <source>
        <dbReference type="Proteomes" id="UP001157069"/>
    </source>
</evidence>
<protein>
    <recommendedName>
        <fullName evidence="8">Apolipoprotein N-acyltransferase</fullName>
        <shortName evidence="8">ALP N-acyltransferase</shortName>
        <ecNumber evidence="8">2.3.1.269</ecNumber>
    </recommendedName>
</protein>
<name>A0ABQ6JYU7_9MICO</name>
<evidence type="ECO:0000256" key="9">
    <source>
        <dbReference type="SAM" id="MobiDB-lite"/>
    </source>
</evidence>
<keyword evidence="7 8" id="KW-0012">Acyltransferase</keyword>
<comment type="similarity">
    <text evidence="8">Belongs to the CN hydrolase family. Apolipoprotein N-acyltransferase subfamily.</text>
</comment>
<comment type="catalytic activity">
    <reaction evidence="8">
        <text>N-terminal S-1,2-diacyl-sn-glyceryl-L-cysteinyl-[lipoprotein] + a glycerophospholipid = N-acyl-S-1,2-diacyl-sn-glyceryl-L-cysteinyl-[lipoprotein] + a 2-acyl-sn-glycero-3-phospholipid + H(+)</text>
        <dbReference type="Rhea" id="RHEA:48228"/>
        <dbReference type="Rhea" id="RHEA-COMP:14681"/>
        <dbReference type="Rhea" id="RHEA-COMP:14684"/>
        <dbReference type="ChEBI" id="CHEBI:15378"/>
        <dbReference type="ChEBI" id="CHEBI:136912"/>
        <dbReference type="ChEBI" id="CHEBI:140656"/>
        <dbReference type="ChEBI" id="CHEBI:140657"/>
        <dbReference type="ChEBI" id="CHEBI:140660"/>
        <dbReference type="EC" id="2.3.1.269"/>
    </reaction>
</comment>
<feature type="transmembrane region" description="Helical" evidence="8">
    <location>
        <begin position="134"/>
        <end position="156"/>
    </location>
</feature>
<keyword evidence="12" id="KW-1185">Reference proteome</keyword>
<evidence type="ECO:0000313" key="11">
    <source>
        <dbReference type="EMBL" id="GMA92686.1"/>
    </source>
</evidence>
<evidence type="ECO:0000256" key="4">
    <source>
        <dbReference type="ARBA" id="ARBA00022692"/>
    </source>
</evidence>
<comment type="caution">
    <text evidence="11">The sequence shown here is derived from an EMBL/GenBank/DDBJ whole genome shotgun (WGS) entry which is preliminary data.</text>
</comment>
<dbReference type="Pfam" id="PF20154">
    <property type="entry name" value="LNT_N"/>
    <property type="match status" value="1"/>
</dbReference>
<evidence type="ECO:0000256" key="5">
    <source>
        <dbReference type="ARBA" id="ARBA00022989"/>
    </source>
</evidence>
<dbReference type="SUPFAM" id="SSF56317">
    <property type="entry name" value="Carbon-nitrogen hydrolase"/>
    <property type="match status" value="1"/>
</dbReference>